<dbReference type="Proteomes" id="UP001499852">
    <property type="component" value="Unassembled WGS sequence"/>
</dbReference>
<gene>
    <name evidence="1" type="ORF">GCM10023213_28600</name>
</gene>
<name>A0ABP9P8H0_9BACT</name>
<sequence>MPAAPVVFELGIRWSYINSNNTAHFVIAGKKPPALTAATLSVEDVDEGMAYYEDADWFPDLSWGKEEVLEQTIRMPKLNAGLTLLLLP</sequence>
<organism evidence="1 2">
    <name type="scientific">Prosthecobacter algae</name>
    <dbReference type="NCBI Taxonomy" id="1144682"/>
    <lineage>
        <taxon>Bacteria</taxon>
        <taxon>Pseudomonadati</taxon>
        <taxon>Verrucomicrobiota</taxon>
        <taxon>Verrucomicrobiia</taxon>
        <taxon>Verrucomicrobiales</taxon>
        <taxon>Verrucomicrobiaceae</taxon>
        <taxon>Prosthecobacter</taxon>
    </lineage>
</organism>
<accession>A0ABP9P8H0</accession>
<reference evidence="2" key="1">
    <citation type="journal article" date="2019" name="Int. J. Syst. Evol. Microbiol.">
        <title>The Global Catalogue of Microorganisms (GCM) 10K type strain sequencing project: providing services to taxonomists for standard genome sequencing and annotation.</title>
        <authorList>
            <consortium name="The Broad Institute Genomics Platform"/>
            <consortium name="The Broad Institute Genome Sequencing Center for Infectious Disease"/>
            <person name="Wu L."/>
            <person name="Ma J."/>
        </authorList>
    </citation>
    <scope>NUCLEOTIDE SEQUENCE [LARGE SCALE GENOMIC DNA]</scope>
    <source>
        <strain evidence="2">JCM 18053</strain>
    </source>
</reference>
<proteinExistence type="predicted"/>
<dbReference type="EMBL" id="BAABIA010000005">
    <property type="protein sequence ID" value="GAA5142505.1"/>
    <property type="molecule type" value="Genomic_DNA"/>
</dbReference>
<comment type="caution">
    <text evidence="1">The sequence shown here is derived from an EMBL/GenBank/DDBJ whole genome shotgun (WGS) entry which is preliminary data.</text>
</comment>
<dbReference type="RefSeq" id="WP_345737050.1">
    <property type="nucleotide sequence ID" value="NZ_BAABIA010000005.1"/>
</dbReference>
<protein>
    <submittedName>
        <fullName evidence="1">Uncharacterized protein</fullName>
    </submittedName>
</protein>
<keyword evidence="2" id="KW-1185">Reference proteome</keyword>
<evidence type="ECO:0000313" key="2">
    <source>
        <dbReference type="Proteomes" id="UP001499852"/>
    </source>
</evidence>
<evidence type="ECO:0000313" key="1">
    <source>
        <dbReference type="EMBL" id="GAA5142505.1"/>
    </source>
</evidence>